<dbReference type="AlphaFoldDB" id="X8DMR9"/>
<sequence length="195" mass="21870">MSWFWLSEFWPLEPPSRPEPSALSALSRLPFCLRSPSAGWFWFWLRRRSPRPSRGPRRSRPSSPRSPAWIRSPASAPRQEDRARSGSAQPIPSGSIPSVGPPPVPTRPAAAGSAPPDCCSSVHQARPDAHEWRRSSRPYASQRCPSRLPDWPARAAPEAPSSTARPVRHPGAPYRRGRMRLRRAPPEFPGRLRSR</sequence>
<dbReference type="Proteomes" id="UP000023351">
    <property type="component" value="Unassembled WGS sequence"/>
</dbReference>
<reference evidence="2 3" key="1">
    <citation type="submission" date="2013-12" db="EMBL/GenBank/DDBJ databases">
        <authorList>
            <person name="Zelazny A."/>
            <person name="Olivier K."/>
            <person name="Holland S."/>
            <person name="Lenaerts A."/>
            <person name="Ordway D."/>
            <person name="DeGroote M.A."/>
            <person name="Parker T."/>
            <person name="Sizemore C."/>
            <person name="Tallon L.J."/>
            <person name="Sadzewicz L.K."/>
            <person name="Sengamalay N."/>
            <person name="Fraser C.M."/>
            <person name="Hine E."/>
            <person name="Shefchek K.A."/>
            <person name="Das S.P."/>
            <person name="Tettelin H."/>
        </authorList>
    </citation>
    <scope>NUCLEOTIDE SEQUENCE [LARGE SCALE GENOMIC DNA]</scope>
    <source>
        <strain evidence="2 3">1513</strain>
    </source>
</reference>
<organism evidence="2 3">
    <name type="scientific">Mycobacteroides abscessus subsp. bolletii 1513</name>
    <dbReference type="NCBI Taxonomy" id="1299321"/>
    <lineage>
        <taxon>Bacteria</taxon>
        <taxon>Bacillati</taxon>
        <taxon>Actinomycetota</taxon>
        <taxon>Actinomycetes</taxon>
        <taxon>Mycobacteriales</taxon>
        <taxon>Mycobacteriaceae</taxon>
        <taxon>Mycobacteroides</taxon>
        <taxon>Mycobacteroides abscessus</taxon>
    </lineage>
</organism>
<name>X8DMR9_9MYCO</name>
<feature type="compositionally biased region" description="Low complexity" evidence="1">
    <location>
        <begin position="61"/>
        <end position="77"/>
    </location>
</feature>
<proteinExistence type="predicted"/>
<dbReference type="PATRIC" id="fig|1299321.3.peg.1339"/>
<comment type="caution">
    <text evidence="2">The sequence shown here is derived from an EMBL/GenBank/DDBJ whole genome shotgun (WGS) entry which is preliminary data.</text>
</comment>
<gene>
    <name evidence="2" type="ORF">I540_1395</name>
</gene>
<protein>
    <submittedName>
        <fullName evidence="2">Uncharacterized protein</fullName>
    </submittedName>
</protein>
<feature type="compositionally biased region" description="Basic residues" evidence="1">
    <location>
        <begin position="49"/>
        <end position="60"/>
    </location>
</feature>
<accession>X8DMR9</accession>
<evidence type="ECO:0000313" key="2">
    <source>
        <dbReference type="EMBL" id="EUA69321.1"/>
    </source>
</evidence>
<feature type="compositionally biased region" description="Basic and acidic residues" evidence="1">
    <location>
        <begin position="125"/>
        <end position="134"/>
    </location>
</feature>
<evidence type="ECO:0000313" key="3">
    <source>
        <dbReference type="Proteomes" id="UP000023351"/>
    </source>
</evidence>
<evidence type="ECO:0000256" key="1">
    <source>
        <dbReference type="SAM" id="MobiDB-lite"/>
    </source>
</evidence>
<dbReference type="EMBL" id="JAOJ01000002">
    <property type="protein sequence ID" value="EUA69321.1"/>
    <property type="molecule type" value="Genomic_DNA"/>
</dbReference>
<feature type="region of interest" description="Disordered" evidence="1">
    <location>
        <begin position="49"/>
        <end position="195"/>
    </location>
</feature>